<evidence type="ECO:0000256" key="7">
    <source>
        <dbReference type="SAM" id="Phobius"/>
    </source>
</evidence>
<dbReference type="Proteomes" id="UP000318081">
    <property type="component" value="Chromosome"/>
</dbReference>
<evidence type="ECO:0000313" key="10">
    <source>
        <dbReference type="Proteomes" id="UP000318081"/>
    </source>
</evidence>
<dbReference type="PANTHER" id="PTHR30625">
    <property type="entry name" value="PROTEIN TOLQ"/>
    <property type="match status" value="1"/>
</dbReference>
<comment type="similarity">
    <text evidence="6">Belongs to the exbB/tolQ family.</text>
</comment>
<feature type="transmembrane region" description="Helical" evidence="7">
    <location>
        <begin position="116"/>
        <end position="140"/>
    </location>
</feature>
<dbReference type="EMBL" id="CP036432">
    <property type="protein sequence ID" value="QDV85763.1"/>
    <property type="molecule type" value="Genomic_DNA"/>
</dbReference>
<evidence type="ECO:0000256" key="2">
    <source>
        <dbReference type="ARBA" id="ARBA00022475"/>
    </source>
</evidence>
<gene>
    <name evidence="9" type="ORF">TBK1r_47790</name>
</gene>
<dbReference type="PANTHER" id="PTHR30625:SF3">
    <property type="entry name" value="TOL-PAL SYSTEM PROTEIN TOLQ"/>
    <property type="match status" value="1"/>
</dbReference>
<evidence type="ECO:0000256" key="4">
    <source>
        <dbReference type="ARBA" id="ARBA00022989"/>
    </source>
</evidence>
<feature type="transmembrane region" description="Helical" evidence="7">
    <location>
        <begin position="152"/>
        <end position="175"/>
    </location>
</feature>
<evidence type="ECO:0000256" key="6">
    <source>
        <dbReference type="RuleBase" id="RU004057"/>
    </source>
</evidence>
<proteinExistence type="inferred from homology"/>
<sequence length="194" mass="21248">MKALVTILYTLSSALLIPVIVLLLAMFLMCLLQLGGFVREAIDRRRSGRRWREVFDAATTSESFDADAFFSDCNYPGILGDFANRLKSASRSERTLTKLVADQELAASRRLARMSFGIRVGPILGLMGTLIPLGPALVGLSDGNLTAMSEDLVVAFTTTVLGMSIGGISYAMWLVRRQWYASDLVNIEYLADAL</sequence>
<evidence type="ECO:0000256" key="1">
    <source>
        <dbReference type="ARBA" id="ARBA00004651"/>
    </source>
</evidence>
<evidence type="ECO:0000256" key="3">
    <source>
        <dbReference type="ARBA" id="ARBA00022692"/>
    </source>
</evidence>
<keyword evidence="10" id="KW-1185">Reference proteome</keyword>
<reference evidence="9 10" key="1">
    <citation type="submission" date="2019-02" db="EMBL/GenBank/DDBJ databases">
        <title>Deep-cultivation of Planctomycetes and their phenomic and genomic characterization uncovers novel biology.</title>
        <authorList>
            <person name="Wiegand S."/>
            <person name="Jogler M."/>
            <person name="Boedeker C."/>
            <person name="Pinto D."/>
            <person name="Vollmers J."/>
            <person name="Rivas-Marin E."/>
            <person name="Kohn T."/>
            <person name="Peeters S.H."/>
            <person name="Heuer A."/>
            <person name="Rast P."/>
            <person name="Oberbeckmann S."/>
            <person name="Bunk B."/>
            <person name="Jeske O."/>
            <person name="Meyerdierks A."/>
            <person name="Storesund J.E."/>
            <person name="Kallscheuer N."/>
            <person name="Luecker S."/>
            <person name="Lage O.M."/>
            <person name="Pohl T."/>
            <person name="Merkel B.J."/>
            <person name="Hornburger P."/>
            <person name="Mueller R.-W."/>
            <person name="Bruemmer F."/>
            <person name="Labrenz M."/>
            <person name="Spormann A.M."/>
            <person name="Op den Camp H."/>
            <person name="Overmann J."/>
            <person name="Amann R."/>
            <person name="Jetten M.S.M."/>
            <person name="Mascher T."/>
            <person name="Medema M.H."/>
            <person name="Devos D.P."/>
            <person name="Kaster A.-K."/>
            <person name="Ovreas L."/>
            <person name="Rohde M."/>
            <person name="Galperin M.Y."/>
            <person name="Jogler C."/>
        </authorList>
    </citation>
    <scope>NUCLEOTIDE SEQUENCE [LARGE SCALE GENOMIC DNA]</scope>
    <source>
        <strain evidence="9 10">TBK1r</strain>
    </source>
</reference>
<evidence type="ECO:0000313" key="9">
    <source>
        <dbReference type="EMBL" id="QDV85763.1"/>
    </source>
</evidence>
<dbReference type="InterPro" id="IPR002898">
    <property type="entry name" value="MotA_ExbB_proton_chnl"/>
</dbReference>
<accession>A0ABX5XUQ9</accession>
<keyword evidence="3 7" id="KW-0812">Transmembrane</keyword>
<dbReference type="InterPro" id="IPR050790">
    <property type="entry name" value="ExbB/TolQ_transport"/>
</dbReference>
<comment type="subcellular location">
    <subcellularLocation>
        <location evidence="1">Cell membrane</location>
        <topology evidence="1">Multi-pass membrane protein</topology>
    </subcellularLocation>
    <subcellularLocation>
        <location evidence="6">Membrane</location>
        <topology evidence="6">Multi-pass membrane protein</topology>
    </subcellularLocation>
</comment>
<feature type="transmembrane region" description="Helical" evidence="7">
    <location>
        <begin position="15"/>
        <end position="38"/>
    </location>
</feature>
<feature type="domain" description="MotA/TolQ/ExbB proton channel" evidence="8">
    <location>
        <begin position="89"/>
        <end position="169"/>
    </location>
</feature>
<keyword evidence="2" id="KW-1003">Cell membrane</keyword>
<evidence type="ECO:0000259" key="8">
    <source>
        <dbReference type="Pfam" id="PF01618"/>
    </source>
</evidence>
<keyword evidence="6" id="KW-0653">Protein transport</keyword>
<name>A0ABX5XUQ9_9BACT</name>
<evidence type="ECO:0000256" key="5">
    <source>
        <dbReference type="ARBA" id="ARBA00023136"/>
    </source>
</evidence>
<dbReference type="Pfam" id="PF01618">
    <property type="entry name" value="MotA_ExbB"/>
    <property type="match status" value="1"/>
</dbReference>
<dbReference type="RefSeq" id="WP_145215927.1">
    <property type="nucleotide sequence ID" value="NZ_CP036432.1"/>
</dbReference>
<protein>
    <submittedName>
        <fullName evidence="9">MotA/TolQ/ExbB proton channel family protein</fullName>
    </submittedName>
</protein>
<keyword evidence="5 7" id="KW-0472">Membrane</keyword>
<keyword evidence="4 7" id="KW-1133">Transmembrane helix</keyword>
<organism evidence="9 10">
    <name type="scientific">Stieleria magnilauensis</name>
    <dbReference type="NCBI Taxonomy" id="2527963"/>
    <lineage>
        <taxon>Bacteria</taxon>
        <taxon>Pseudomonadati</taxon>
        <taxon>Planctomycetota</taxon>
        <taxon>Planctomycetia</taxon>
        <taxon>Pirellulales</taxon>
        <taxon>Pirellulaceae</taxon>
        <taxon>Stieleria</taxon>
    </lineage>
</organism>
<keyword evidence="6" id="KW-0813">Transport</keyword>